<dbReference type="SUPFAM" id="SSF56784">
    <property type="entry name" value="HAD-like"/>
    <property type="match status" value="1"/>
</dbReference>
<dbReference type="CDD" id="cd02603">
    <property type="entry name" value="HAD_sEH-N_like"/>
    <property type="match status" value="1"/>
</dbReference>
<keyword evidence="3" id="KW-1185">Reference proteome</keyword>
<dbReference type="AlphaFoldDB" id="A0A923I983"/>
<gene>
    <name evidence="2" type="ORF">H8S23_11840</name>
</gene>
<name>A0A923I983_9FIRM</name>
<dbReference type="Gene3D" id="1.10.150.240">
    <property type="entry name" value="Putative phosphatase, domain 2"/>
    <property type="match status" value="1"/>
</dbReference>
<dbReference type="InterPro" id="IPR023214">
    <property type="entry name" value="HAD_sf"/>
</dbReference>
<evidence type="ECO:0000313" key="3">
    <source>
        <dbReference type="Proteomes" id="UP000659630"/>
    </source>
</evidence>
<comment type="caution">
    <text evidence="2">The sequence shown here is derived from an EMBL/GenBank/DDBJ whole genome shotgun (WGS) entry which is preliminary data.</text>
</comment>
<dbReference type="EMBL" id="JACONZ010000004">
    <property type="protein sequence ID" value="MBC5582199.1"/>
    <property type="molecule type" value="Genomic_DNA"/>
</dbReference>
<dbReference type="PANTHER" id="PTHR43611:SF3">
    <property type="entry name" value="FLAVIN MONONUCLEOTIDE HYDROLASE 1, CHLOROPLATIC"/>
    <property type="match status" value="1"/>
</dbReference>
<dbReference type="Pfam" id="PF00702">
    <property type="entry name" value="Hydrolase"/>
    <property type="match status" value="1"/>
</dbReference>
<dbReference type="SFLD" id="SFLDG01129">
    <property type="entry name" value="C1.5:_HAD__Beta-PGM__Phosphata"/>
    <property type="match status" value="1"/>
</dbReference>
<feature type="compositionally biased region" description="Basic residues" evidence="1">
    <location>
        <begin position="207"/>
        <end position="227"/>
    </location>
</feature>
<dbReference type="Proteomes" id="UP000659630">
    <property type="component" value="Unassembled WGS sequence"/>
</dbReference>
<protein>
    <submittedName>
        <fullName evidence="2">HAD family phosphatase</fullName>
    </submittedName>
</protein>
<dbReference type="InterPro" id="IPR006439">
    <property type="entry name" value="HAD-SF_hydro_IA"/>
</dbReference>
<accession>A0A923I983</accession>
<feature type="region of interest" description="Disordered" evidence="1">
    <location>
        <begin position="207"/>
        <end position="255"/>
    </location>
</feature>
<organism evidence="2 3">
    <name type="scientific">Anaerofilum hominis</name>
    <dbReference type="NCBI Taxonomy" id="2763016"/>
    <lineage>
        <taxon>Bacteria</taxon>
        <taxon>Bacillati</taxon>
        <taxon>Bacillota</taxon>
        <taxon>Clostridia</taxon>
        <taxon>Eubacteriales</taxon>
        <taxon>Oscillospiraceae</taxon>
        <taxon>Anaerofilum</taxon>
    </lineage>
</organism>
<proteinExistence type="predicted"/>
<evidence type="ECO:0000256" key="1">
    <source>
        <dbReference type="SAM" id="MobiDB-lite"/>
    </source>
</evidence>
<dbReference type="Gene3D" id="3.40.50.1000">
    <property type="entry name" value="HAD superfamily/HAD-like"/>
    <property type="match status" value="1"/>
</dbReference>
<dbReference type="PANTHER" id="PTHR43611">
    <property type="entry name" value="ALPHA-D-GLUCOSE 1-PHOSPHATE PHOSPHATASE"/>
    <property type="match status" value="1"/>
</dbReference>
<dbReference type="InterPro" id="IPR036412">
    <property type="entry name" value="HAD-like_sf"/>
</dbReference>
<sequence>MIKNIVFDLGGVVVDYDPKDYLYRQFNDPQLEELLYDAIFGSEEWKKLDAGLITRALAEQKMLAAAGPRRYEAQLVLDDWREMMTTKLDTVELITGLKAAGYHIYFLSNLPEDVYRLFTERRRFMQLFEGGIPSFSVKLTKPDRRIFDLLLKTYGLRPEETAFVDDGKENIAMAQKLGMTAIPFKNAMDLHKTLAFLGVAVPAKLRHAPRPKAPKKTGRWLRRKKRPIAPAGQEAPQQTAPPAVDLPLDDDDDDI</sequence>
<dbReference type="NCBIfam" id="TIGR01509">
    <property type="entry name" value="HAD-SF-IA-v3"/>
    <property type="match status" value="1"/>
</dbReference>
<dbReference type="RefSeq" id="WP_186888543.1">
    <property type="nucleotide sequence ID" value="NZ_JACONZ010000004.1"/>
</dbReference>
<dbReference type="PRINTS" id="PR00413">
    <property type="entry name" value="HADHALOGNASE"/>
</dbReference>
<evidence type="ECO:0000313" key="2">
    <source>
        <dbReference type="EMBL" id="MBC5582199.1"/>
    </source>
</evidence>
<dbReference type="SFLD" id="SFLDS00003">
    <property type="entry name" value="Haloacid_Dehalogenase"/>
    <property type="match status" value="1"/>
</dbReference>
<reference evidence="2" key="1">
    <citation type="submission" date="2020-08" db="EMBL/GenBank/DDBJ databases">
        <title>Genome public.</title>
        <authorList>
            <person name="Liu C."/>
            <person name="Sun Q."/>
        </authorList>
    </citation>
    <scope>NUCLEOTIDE SEQUENCE</scope>
    <source>
        <strain evidence="2">BX8</strain>
    </source>
</reference>
<dbReference type="InterPro" id="IPR023198">
    <property type="entry name" value="PGP-like_dom2"/>
</dbReference>